<gene>
    <name evidence="4" type="ORF">P873_10375</name>
</gene>
<sequence>MREIRLPAPRGELAALRGGDPTGPKLLCLHGWLDNAASFLPLAPHLAGFDLVALDLPGHGASAHRAAGYDYAFVDWIHDVLDALDALGWDSARLLGHSMGGAIACAVAAAAPARVHKLALVEALGPIAGDPGAAVTRMRDAVAARRRLEAAQREARPPRRIARIEDAVAARLQASAMAPEAARLIVERNLRAVDGGWAWRSDPRLKLPSTLRLTEETVHALLRGIECPVLLLAAEPSPPYFPPAARMARVACVREIHVRVLAGGHHLHMEQAERVGPLVSEFLGS</sequence>
<dbReference type="PANTHER" id="PTHR43798">
    <property type="entry name" value="MONOACYLGLYCEROL LIPASE"/>
    <property type="match status" value="1"/>
</dbReference>
<dbReference type="Pfam" id="PF00561">
    <property type="entry name" value="Abhydrolase_1"/>
    <property type="match status" value="1"/>
</dbReference>
<evidence type="ECO:0000313" key="5">
    <source>
        <dbReference type="Proteomes" id="UP000029391"/>
    </source>
</evidence>
<dbReference type="AlphaFoldDB" id="A0A091BYW1"/>
<evidence type="ECO:0000256" key="2">
    <source>
        <dbReference type="ARBA" id="ARBA00022801"/>
    </source>
</evidence>
<dbReference type="InterPro" id="IPR000073">
    <property type="entry name" value="AB_hydrolase_1"/>
</dbReference>
<dbReference type="GO" id="GO:0016787">
    <property type="term" value="F:hydrolase activity"/>
    <property type="evidence" value="ECO:0007669"/>
    <property type="project" value="UniProtKB-KW"/>
</dbReference>
<dbReference type="RefSeq" id="WP_043797708.1">
    <property type="nucleotide sequence ID" value="NZ_AUFF01000009.1"/>
</dbReference>
<dbReference type="OrthoDB" id="149912at2"/>
<keyword evidence="5" id="KW-1185">Reference proteome</keyword>
<dbReference type="EMBL" id="AWXU01000033">
    <property type="protein sequence ID" value="KFN49550.1"/>
    <property type="molecule type" value="Genomic_DNA"/>
</dbReference>
<reference evidence="4 5" key="1">
    <citation type="submission" date="2013-09" db="EMBL/GenBank/DDBJ databases">
        <title>Genome sequencing of Arenimonas composti.</title>
        <authorList>
            <person name="Chen F."/>
            <person name="Wang G."/>
        </authorList>
    </citation>
    <scope>NUCLEOTIDE SEQUENCE [LARGE SCALE GENOMIC DNA]</scope>
    <source>
        <strain evidence="4 5">TR7-09</strain>
    </source>
</reference>
<comment type="similarity">
    <text evidence="1">Belongs to the AB hydrolase superfamily.</text>
</comment>
<proteinExistence type="inferred from homology"/>
<keyword evidence="2" id="KW-0378">Hydrolase</keyword>
<evidence type="ECO:0000256" key="1">
    <source>
        <dbReference type="ARBA" id="ARBA00008645"/>
    </source>
</evidence>
<dbReference type="PRINTS" id="PR00111">
    <property type="entry name" value="ABHYDROLASE"/>
</dbReference>
<dbReference type="InterPro" id="IPR029058">
    <property type="entry name" value="AB_hydrolase_fold"/>
</dbReference>
<dbReference type="eggNOG" id="COG2267">
    <property type="taxonomic scope" value="Bacteria"/>
</dbReference>
<dbReference type="InterPro" id="IPR050266">
    <property type="entry name" value="AB_hydrolase_sf"/>
</dbReference>
<feature type="domain" description="AB hydrolase-1" evidence="3">
    <location>
        <begin position="26"/>
        <end position="270"/>
    </location>
</feature>
<organism evidence="4 5">
    <name type="scientific">Arenimonas composti TR7-09 = DSM 18010</name>
    <dbReference type="NCBI Taxonomy" id="1121013"/>
    <lineage>
        <taxon>Bacteria</taxon>
        <taxon>Pseudomonadati</taxon>
        <taxon>Pseudomonadota</taxon>
        <taxon>Gammaproteobacteria</taxon>
        <taxon>Lysobacterales</taxon>
        <taxon>Lysobacteraceae</taxon>
        <taxon>Arenimonas</taxon>
    </lineage>
</organism>
<dbReference type="PANTHER" id="PTHR43798:SF14">
    <property type="entry name" value="SERINE HYDROLASE-LIKE PROTEIN DDB_G0286239"/>
    <property type="match status" value="1"/>
</dbReference>
<dbReference type="STRING" id="1121013.GCA_000426365_02501"/>
<dbReference type="GO" id="GO:0016020">
    <property type="term" value="C:membrane"/>
    <property type="evidence" value="ECO:0007669"/>
    <property type="project" value="TreeGrafter"/>
</dbReference>
<dbReference type="Gene3D" id="3.40.50.1820">
    <property type="entry name" value="alpha/beta hydrolase"/>
    <property type="match status" value="1"/>
</dbReference>
<evidence type="ECO:0000259" key="3">
    <source>
        <dbReference type="Pfam" id="PF00561"/>
    </source>
</evidence>
<name>A0A091BYW1_9GAMM</name>
<evidence type="ECO:0000313" key="4">
    <source>
        <dbReference type="EMBL" id="KFN49550.1"/>
    </source>
</evidence>
<comment type="caution">
    <text evidence="4">The sequence shown here is derived from an EMBL/GenBank/DDBJ whole genome shotgun (WGS) entry which is preliminary data.</text>
</comment>
<dbReference type="Proteomes" id="UP000029391">
    <property type="component" value="Unassembled WGS sequence"/>
</dbReference>
<accession>A0A091BYW1</accession>
<protein>
    <recommendedName>
        <fullName evidence="3">AB hydrolase-1 domain-containing protein</fullName>
    </recommendedName>
</protein>
<dbReference type="SUPFAM" id="SSF53474">
    <property type="entry name" value="alpha/beta-Hydrolases"/>
    <property type="match status" value="1"/>
</dbReference>